<dbReference type="EMBL" id="LBBT01000184">
    <property type="protein sequence ID" value="KKY01487.1"/>
    <property type="molecule type" value="Genomic_DNA"/>
</dbReference>
<keyword evidence="2" id="KW-1185">Reference proteome</keyword>
<dbReference type="OrthoDB" id="2084453at2"/>
<reference evidence="1 2" key="1">
    <citation type="submission" date="2015-04" db="EMBL/GenBank/DDBJ databases">
        <title>Microcin producing Clostridium sp. JC272T.</title>
        <authorList>
            <person name="Jyothsna T."/>
            <person name="Sasikala C."/>
            <person name="Ramana C."/>
        </authorList>
    </citation>
    <scope>NUCLEOTIDE SEQUENCE [LARGE SCALE GENOMIC DNA]</scope>
    <source>
        <strain evidence="1 2">JC272</strain>
    </source>
</reference>
<evidence type="ECO:0008006" key="3">
    <source>
        <dbReference type="Google" id="ProtNLM"/>
    </source>
</evidence>
<dbReference type="RefSeq" id="WP_046822893.1">
    <property type="nucleotide sequence ID" value="NZ_LBBT01000184.1"/>
</dbReference>
<evidence type="ECO:0000313" key="2">
    <source>
        <dbReference type="Proteomes" id="UP000034407"/>
    </source>
</evidence>
<protein>
    <recommendedName>
        <fullName evidence="3">Lipoprotein</fullName>
    </recommendedName>
</protein>
<dbReference type="Gene3D" id="2.40.40.60">
    <property type="match status" value="1"/>
</dbReference>
<dbReference type="Proteomes" id="UP000034407">
    <property type="component" value="Unassembled WGS sequence"/>
</dbReference>
<gene>
    <name evidence="1" type="ORF">VN21_08660</name>
</gene>
<comment type="caution">
    <text evidence="1">The sequence shown here is derived from an EMBL/GenBank/DDBJ whole genome shotgun (WGS) entry which is preliminary data.</text>
</comment>
<dbReference type="Pfam" id="PF17294">
    <property type="entry name" value="Lipoprotein_22"/>
    <property type="match status" value="1"/>
</dbReference>
<dbReference type="AlphaFoldDB" id="A0A0M3DJE5"/>
<dbReference type="InterPro" id="IPR035253">
    <property type="entry name" value="Lipoprotein_22_bac"/>
</dbReference>
<name>A0A0M3DJE5_9FIRM</name>
<organism evidence="1 2">
    <name type="scientific">Paraclostridium benzoelyticum</name>
    <dbReference type="NCBI Taxonomy" id="1629550"/>
    <lineage>
        <taxon>Bacteria</taxon>
        <taxon>Bacillati</taxon>
        <taxon>Bacillota</taxon>
        <taxon>Clostridia</taxon>
        <taxon>Peptostreptococcales</taxon>
        <taxon>Peptostreptococcaceae</taxon>
        <taxon>Paraclostridium</taxon>
    </lineage>
</organism>
<evidence type="ECO:0000313" key="1">
    <source>
        <dbReference type="EMBL" id="KKY01487.1"/>
    </source>
</evidence>
<dbReference type="PATRIC" id="fig|1629550.3.peg.1170"/>
<proteinExistence type="predicted"/>
<sequence length="239" mass="27286">MKKISKLVLGIAVTSLLIVGVQKGIKYYLQGPPREFNSILISGELENVNKGKEIYKDNTKYAKDYKYKIVTNTEKMLDEKGNVEVGENGKEILVENKFLVITKDTAKEMLKDQVLRTLKNPGSGSIETKLLESIPNIDTDKTIYFGDENKDKKLEINRKDIPLEYGSYSWVGYYPSEQGSLIVTDNETYKSIEDKEQIISLIKFDKGKKDLRNAKDKEEIKQKLSKAQITEINYANVEK</sequence>
<accession>A0A0M3DJE5</accession>